<dbReference type="HOGENOM" id="CLU_033723_0_0_1"/>
<dbReference type="InterPro" id="IPR051008">
    <property type="entry name" value="Telomere_Capping_Maintenance"/>
</dbReference>
<dbReference type="InterPro" id="IPR057530">
    <property type="entry name" value="TIM-barrel_MTC6"/>
</dbReference>
<keyword evidence="14" id="KW-1185">Reference proteome</keyword>
<keyword evidence="6" id="KW-0325">Glycoprotein</keyword>
<evidence type="ECO:0000256" key="2">
    <source>
        <dbReference type="ARBA" id="ARBA00022692"/>
    </source>
</evidence>
<feature type="domain" description="MTC6 partial TIM-barrel" evidence="12">
    <location>
        <begin position="39"/>
        <end position="473"/>
    </location>
</feature>
<keyword evidence="3" id="KW-0732">Signal</keyword>
<feature type="transmembrane region" description="Helical" evidence="11">
    <location>
        <begin position="629"/>
        <end position="649"/>
    </location>
</feature>
<dbReference type="eggNOG" id="ENOG502QVFP">
    <property type="taxonomic scope" value="Eukaryota"/>
</dbReference>
<evidence type="ECO:0000256" key="11">
    <source>
        <dbReference type="SAM" id="Phobius"/>
    </source>
</evidence>
<comment type="function">
    <text evidence="7">May be involved in telomere capping.</text>
</comment>
<dbReference type="GeneID" id="19236568"/>
<dbReference type="Pfam" id="PF25506">
    <property type="entry name" value="TIM-barrel_MTC6"/>
    <property type="match status" value="1"/>
</dbReference>
<evidence type="ECO:0000256" key="8">
    <source>
        <dbReference type="ARBA" id="ARBA00038159"/>
    </source>
</evidence>
<name>U1GTG2_ENDPU</name>
<comment type="subcellular location">
    <subcellularLocation>
        <location evidence="1">Membrane</location>
        <topology evidence="1">Single-pass type I membrane protein</topology>
    </subcellularLocation>
</comment>
<accession>U1GTG2</accession>
<evidence type="ECO:0000256" key="1">
    <source>
        <dbReference type="ARBA" id="ARBA00004479"/>
    </source>
</evidence>
<sequence length="675" mass="74683">MSGRYRPDESALPGQLWRTIHLVSLLLLTPAYSYRRFQTNRDLSSLVPINFVTHAGVSLTSACFAHGIFEDSRAEKCISNLLAAQFRRFIVDLYWDPSSRQFMFCPVSINSVSRSLHSGSLPLLPNTARSRRVPNLSLSKRAEGTTLAFETLRPRWNFARRGGLRYNVRQATSSIVENALDDTARTSESSTTAAVPVATSTDPSGTTMDDIGPAQCSPTLNLSFFASLIMDYINNTPTSLNANLLFLQFNVHAADSEDASTNPAVAVSGPDLPSPTELVGNVLDAVASSFSYQPSELLNHRVNLNDSWYATGASEQPVSEYFTTETFPGGQSTPDGWPSERFVELQRLKRVLLGWGIVHRRMEDYDFTGDSDVVFPQDYLLSSTDVRPNSTEQPAPACFFNVEQESVGRHNSSWAVSFLNENSASGGSLDKLQSLANNLTSCGIAPILNVTLNNQTADQNSSQYVQFVQSTIWNWAQDEPRNFSTSDANGRDNESTQGQFRCALMDTSTASTSGRWRVEYCSMHHRVACRTANQPYLWQLSDESVPFSEAEVSCKPNSSFSVPRTALENTYLYHHILSISEAAQSNLSGDGSGVWLNFDSLDTEACWIANRQNGSCPYFDEEALRQRTVLVPVIAALVVLLLTALTLFVKCNKNRRNSRKRVRGEGGWDYEGVPS</sequence>
<evidence type="ECO:0000256" key="4">
    <source>
        <dbReference type="ARBA" id="ARBA00022989"/>
    </source>
</evidence>
<evidence type="ECO:0000256" key="3">
    <source>
        <dbReference type="ARBA" id="ARBA00022729"/>
    </source>
</evidence>
<evidence type="ECO:0000313" key="13">
    <source>
        <dbReference type="EMBL" id="ERF75683.1"/>
    </source>
</evidence>
<reference evidence="14" key="1">
    <citation type="journal article" date="2014" name="BMC Genomics">
        <title>Genome characteristics reveal the impact of lichenization on lichen-forming fungus Endocarpon pusillum Hedwig (Verrucariales, Ascomycota).</title>
        <authorList>
            <person name="Wang Y.-Y."/>
            <person name="Liu B."/>
            <person name="Zhang X.-Y."/>
            <person name="Zhou Q.-M."/>
            <person name="Zhang T."/>
            <person name="Li H."/>
            <person name="Yu Y.-F."/>
            <person name="Zhang X.-L."/>
            <person name="Hao X.-Y."/>
            <person name="Wang M."/>
            <person name="Wang L."/>
            <person name="Wei J.-C."/>
        </authorList>
    </citation>
    <scope>NUCLEOTIDE SEQUENCE [LARGE SCALE GENOMIC DNA]</scope>
    <source>
        <strain evidence="14">Z07020 / HMAS-L-300199</strain>
    </source>
</reference>
<feature type="compositionally biased region" description="Low complexity" evidence="10">
    <location>
        <begin position="186"/>
        <end position="201"/>
    </location>
</feature>
<organism evidence="13 14">
    <name type="scientific">Endocarpon pusillum (strain Z07020 / HMAS-L-300199)</name>
    <name type="common">Lichen-forming fungus</name>
    <dbReference type="NCBI Taxonomy" id="1263415"/>
    <lineage>
        <taxon>Eukaryota</taxon>
        <taxon>Fungi</taxon>
        <taxon>Dikarya</taxon>
        <taxon>Ascomycota</taxon>
        <taxon>Pezizomycotina</taxon>
        <taxon>Eurotiomycetes</taxon>
        <taxon>Chaetothyriomycetidae</taxon>
        <taxon>Verrucariales</taxon>
        <taxon>Verrucariaceae</taxon>
        <taxon>Endocarpon</taxon>
    </lineage>
</organism>
<evidence type="ECO:0000256" key="6">
    <source>
        <dbReference type="ARBA" id="ARBA00023180"/>
    </source>
</evidence>
<evidence type="ECO:0000256" key="7">
    <source>
        <dbReference type="ARBA" id="ARBA00037703"/>
    </source>
</evidence>
<keyword evidence="5 11" id="KW-0472">Membrane</keyword>
<gene>
    <name evidence="13" type="ORF">EPUS_01512</name>
</gene>
<dbReference type="AlphaFoldDB" id="U1GTG2"/>
<protein>
    <recommendedName>
        <fullName evidence="9">Maintenance of telomere capping protein 6</fullName>
    </recommendedName>
</protein>
<dbReference type="Proteomes" id="UP000019373">
    <property type="component" value="Unassembled WGS sequence"/>
</dbReference>
<dbReference type="EMBL" id="KE720798">
    <property type="protein sequence ID" value="ERF75683.1"/>
    <property type="molecule type" value="Genomic_DNA"/>
</dbReference>
<dbReference type="OrthoDB" id="5573651at2759"/>
<evidence type="ECO:0000256" key="5">
    <source>
        <dbReference type="ARBA" id="ARBA00023136"/>
    </source>
</evidence>
<proteinExistence type="inferred from homology"/>
<feature type="region of interest" description="Disordered" evidence="10">
    <location>
        <begin position="183"/>
        <end position="207"/>
    </location>
</feature>
<evidence type="ECO:0000256" key="9">
    <source>
        <dbReference type="ARBA" id="ARBA00039865"/>
    </source>
</evidence>
<comment type="similarity">
    <text evidence="8">Belongs to the MTC6 family.</text>
</comment>
<keyword evidence="4 11" id="KW-1133">Transmembrane helix</keyword>
<evidence type="ECO:0000259" key="12">
    <source>
        <dbReference type="Pfam" id="PF25506"/>
    </source>
</evidence>
<evidence type="ECO:0000313" key="14">
    <source>
        <dbReference type="Proteomes" id="UP000019373"/>
    </source>
</evidence>
<dbReference type="GO" id="GO:0016020">
    <property type="term" value="C:membrane"/>
    <property type="evidence" value="ECO:0007669"/>
    <property type="project" value="UniProtKB-SubCell"/>
</dbReference>
<evidence type="ECO:0000256" key="10">
    <source>
        <dbReference type="SAM" id="MobiDB-lite"/>
    </source>
</evidence>
<dbReference type="PANTHER" id="PTHR35518">
    <property type="entry name" value="MAINTENANCE OF TELOMOERE CAPPING"/>
    <property type="match status" value="1"/>
</dbReference>
<dbReference type="RefSeq" id="XP_007786841.1">
    <property type="nucleotide sequence ID" value="XM_007788651.1"/>
</dbReference>
<dbReference type="OMA" id="WGTIDPQ"/>
<dbReference type="PANTHER" id="PTHR35518:SF2">
    <property type="entry name" value="MAINTENANCE OF TELOMERE CAPPING PROTEIN 6"/>
    <property type="match status" value="1"/>
</dbReference>
<keyword evidence="2 11" id="KW-0812">Transmembrane</keyword>